<keyword evidence="5" id="KW-0406">Ion transport</keyword>
<feature type="transmembrane region" description="Helical" evidence="9">
    <location>
        <begin position="328"/>
        <end position="349"/>
    </location>
</feature>
<keyword evidence="7" id="KW-0868">Chloride</keyword>
<feature type="transmembrane region" description="Helical" evidence="9">
    <location>
        <begin position="618"/>
        <end position="639"/>
    </location>
</feature>
<dbReference type="GO" id="GO:0008021">
    <property type="term" value="C:synaptic vesicle"/>
    <property type="evidence" value="ECO:0007669"/>
    <property type="project" value="TreeGrafter"/>
</dbReference>
<accession>A0A5J4N960</accession>
<feature type="transmembrane region" description="Helical" evidence="9">
    <location>
        <begin position="255"/>
        <end position="274"/>
    </location>
</feature>
<feature type="non-terminal residue" evidence="10">
    <location>
        <position position="650"/>
    </location>
</feature>
<protein>
    <submittedName>
        <fullName evidence="10">Chloride channel 3/4/5</fullName>
    </submittedName>
</protein>
<dbReference type="GO" id="GO:0005769">
    <property type="term" value="C:early endosome"/>
    <property type="evidence" value="ECO:0007669"/>
    <property type="project" value="TreeGrafter"/>
</dbReference>
<keyword evidence="2" id="KW-0813">Transport</keyword>
<evidence type="ECO:0000256" key="8">
    <source>
        <dbReference type="SAM" id="MobiDB-lite"/>
    </source>
</evidence>
<dbReference type="Pfam" id="PF00654">
    <property type="entry name" value="Voltage_CLC"/>
    <property type="match status" value="1"/>
</dbReference>
<dbReference type="Gene3D" id="1.10.3080.10">
    <property type="entry name" value="Clc chloride channel"/>
    <property type="match status" value="1"/>
</dbReference>
<sequence>LDLVREKSTPRGLEAASDASGGPGSSPYASGSTSAAHDPDCHRNDEQVNVQLEPGSSSLEPLAFKYLRLSSRATVTHLRKYVAQEVLHDISRFRDVVIHVFNSLLLKIDIFILNNDDGTFLGRDHVLKFVRVVYWNEYSLNVSIFVRFPCFSFITTCSCFSALFYAALLIVLMFPDSMNPFADPHSLIGAVPLDKPPRSRSPPIPSTTNQWSSSHHTASDAPASSDVAVLNDDTVDQLAPGSLTVKYTAKPHGHAVGLITGIIACVIDIGSTWMSDLKEGVCVEAFWFNREQCCWSSNQTDGVCDQWFTWSRLFLGKDPTGQNPEAYFVGYLFYICFAILFAGICVFLVRMFAPYACGSGIAEIKTILGGFIIRGFLGKWTLLIKSVGMILGVASGLSLGKEGPMVHIATCVGNIVAYLFPKYGRNEAKKREILSASAAAAVAVAFGAPIGGVLFSLEEASYYFPMKTMFRSFFCAMVSANVLHMLNPYGSDTMIMFSVDYKAQWHVMELFPFALLGFLGGIFGTIFNRANLYICHLRKSTWLGHHPVREVLVVATVTALISFPHAYLRMDTSALIKLLVSPCSPVDDMSICDYRINLSDPMGNILGSYPSGPTMSTAMILLLTGLFLKLVLTIFTIGIKVPTGLFIPSL</sequence>
<dbReference type="InterPro" id="IPR014743">
    <property type="entry name" value="Cl-channel_core"/>
</dbReference>
<feature type="transmembrane region" description="Helical" evidence="9">
    <location>
        <begin position="507"/>
        <end position="527"/>
    </location>
</feature>
<evidence type="ECO:0000256" key="6">
    <source>
        <dbReference type="ARBA" id="ARBA00023136"/>
    </source>
</evidence>
<name>A0A5J4N960_9TREM</name>
<dbReference type="Proteomes" id="UP000324629">
    <property type="component" value="Unassembled WGS sequence"/>
</dbReference>
<feature type="non-terminal residue" evidence="10">
    <location>
        <position position="1"/>
    </location>
</feature>
<dbReference type="GO" id="GO:0005886">
    <property type="term" value="C:plasma membrane"/>
    <property type="evidence" value="ECO:0007669"/>
    <property type="project" value="TreeGrafter"/>
</dbReference>
<organism evidence="10 11">
    <name type="scientific">Paragonimus westermani</name>
    <dbReference type="NCBI Taxonomy" id="34504"/>
    <lineage>
        <taxon>Eukaryota</taxon>
        <taxon>Metazoa</taxon>
        <taxon>Spiralia</taxon>
        <taxon>Lophotrochozoa</taxon>
        <taxon>Platyhelminthes</taxon>
        <taxon>Trematoda</taxon>
        <taxon>Digenea</taxon>
        <taxon>Plagiorchiida</taxon>
        <taxon>Troglotremata</taxon>
        <taxon>Troglotrematidae</taxon>
        <taxon>Paragonimus</taxon>
    </lineage>
</organism>
<feature type="region of interest" description="Disordered" evidence="8">
    <location>
        <begin position="1"/>
        <end position="42"/>
    </location>
</feature>
<proteinExistence type="predicted"/>
<keyword evidence="11" id="KW-1185">Reference proteome</keyword>
<feature type="compositionally biased region" description="Polar residues" evidence="8">
    <location>
        <begin position="207"/>
        <end position="216"/>
    </location>
</feature>
<dbReference type="PRINTS" id="PR00762">
    <property type="entry name" value="CLCHANNEL"/>
</dbReference>
<comment type="subcellular location">
    <subcellularLocation>
        <location evidence="1">Membrane</location>
        <topology evidence="1">Multi-pass membrane protein</topology>
    </subcellularLocation>
</comment>
<dbReference type="GO" id="GO:0005794">
    <property type="term" value="C:Golgi apparatus"/>
    <property type="evidence" value="ECO:0007669"/>
    <property type="project" value="TreeGrafter"/>
</dbReference>
<comment type="caution">
    <text evidence="10">The sequence shown here is derived from an EMBL/GenBank/DDBJ whole genome shotgun (WGS) entry which is preliminary data.</text>
</comment>
<evidence type="ECO:0000256" key="7">
    <source>
        <dbReference type="ARBA" id="ARBA00023214"/>
    </source>
</evidence>
<dbReference type="EMBL" id="QNGE01005697">
    <property type="protein sequence ID" value="KAA3671858.1"/>
    <property type="molecule type" value="Genomic_DNA"/>
</dbReference>
<feature type="transmembrane region" description="Helical" evidence="9">
    <location>
        <begin position="151"/>
        <end position="174"/>
    </location>
</feature>
<dbReference type="SUPFAM" id="SSF81340">
    <property type="entry name" value="Clc chloride channel"/>
    <property type="match status" value="1"/>
</dbReference>
<gene>
    <name evidence="10" type="ORF">DEA37_0013713</name>
</gene>
<dbReference type="Gene3D" id="3.10.20.90">
    <property type="entry name" value="Phosphatidylinositol 3-kinase Catalytic Subunit, Chain A, domain 1"/>
    <property type="match status" value="1"/>
</dbReference>
<dbReference type="InterPro" id="IPR001807">
    <property type="entry name" value="ClC"/>
</dbReference>
<feature type="region of interest" description="Disordered" evidence="8">
    <location>
        <begin position="197"/>
        <end position="220"/>
    </location>
</feature>
<evidence type="ECO:0000256" key="5">
    <source>
        <dbReference type="ARBA" id="ARBA00023065"/>
    </source>
</evidence>
<feature type="transmembrane region" description="Helical" evidence="9">
    <location>
        <begin position="433"/>
        <end position="457"/>
    </location>
</feature>
<evidence type="ECO:0000256" key="1">
    <source>
        <dbReference type="ARBA" id="ARBA00004141"/>
    </source>
</evidence>
<dbReference type="GO" id="GO:0005247">
    <property type="term" value="F:voltage-gated chloride channel activity"/>
    <property type="evidence" value="ECO:0007669"/>
    <property type="project" value="TreeGrafter"/>
</dbReference>
<dbReference type="AlphaFoldDB" id="A0A5J4N960"/>
<evidence type="ECO:0000313" key="10">
    <source>
        <dbReference type="EMBL" id="KAA3671858.1"/>
    </source>
</evidence>
<feature type="transmembrane region" description="Helical" evidence="9">
    <location>
        <begin position="382"/>
        <end position="399"/>
    </location>
</feature>
<dbReference type="PANTHER" id="PTHR45711:SF6">
    <property type="entry name" value="CHLORIDE CHANNEL PROTEIN"/>
    <property type="match status" value="1"/>
</dbReference>
<feature type="transmembrane region" description="Helical" evidence="9">
    <location>
        <begin position="405"/>
        <end position="421"/>
    </location>
</feature>
<feature type="transmembrane region" description="Helical" evidence="9">
    <location>
        <begin position="547"/>
        <end position="568"/>
    </location>
</feature>
<evidence type="ECO:0000256" key="9">
    <source>
        <dbReference type="SAM" id="Phobius"/>
    </source>
</evidence>
<reference evidence="10 11" key="1">
    <citation type="journal article" date="2019" name="Gigascience">
        <title>Whole-genome sequence of the oriental lung fluke Paragonimus westermani.</title>
        <authorList>
            <person name="Oey H."/>
            <person name="Zakrzewski M."/>
            <person name="Narain K."/>
            <person name="Devi K.R."/>
            <person name="Agatsuma T."/>
            <person name="Nawaratna S."/>
            <person name="Gobert G.N."/>
            <person name="Jones M.K."/>
            <person name="Ragan M.A."/>
            <person name="McManus D.P."/>
            <person name="Krause L."/>
        </authorList>
    </citation>
    <scope>NUCLEOTIDE SEQUENCE [LARGE SCALE GENOMIC DNA]</scope>
    <source>
        <strain evidence="10 11">IND2009</strain>
    </source>
</reference>
<dbReference type="PANTHER" id="PTHR45711">
    <property type="entry name" value="CHLORIDE CHANNEL PROTEIN"/>
    <property type="match status" value="1"/>
</dbReference>
<evidence type="ECO:0000256" key="2">
    <source>
        <dbReference type="ARBA" id="ARBA00022448"/>
    </source>
</evidence>
<evidence type="ECO:0000313" key="11">
    <source>
        <dbReference type="Proteomes" id="UP000324629"/>
    </source>
</evidence>
<keyword evidence="4 9" id="KW-1133">Transmembrane helix</keyword>
<keyword evidence="3 9" id="KW-0812">Transmembrane</keyword>
<feature type="compositionally biased region" description="Low complexity" evidence="8">
    <location>
        <begin position="15"/>
        <end position="36"/>
    </location>
</feature>
<evidence type="ECO:0000256" key="4">
    <source>
        <dbReference type="ARBA" id="ARBA00022989"/>
    </source>
</evidence>
<keyword evidence="6 9" id="KW-0472">Membrane</keyword>
<evidence type="ECO:0000256" key="3">
    <source>
        <dbReference type="ARBA" id="ARBA00022692"/>
    </source>
</evidence>